<protein>
    <submittedName>
        <fullName evidence="6">LysR family transcriptional regulator</fullName>
    </submittedName>
</protein>
<dbReference type="InterPro" id="IPR005119">
    <property type="entry name" value="LysR_subst-bd"/>
</dbReference>
<keyword evidence="4" id="KW-0804">Transcription</keyword>
<keyword evidence="7" id="KW-1185">Reference proteome</keyword>
<dbReference type="SUPFAM" id="SSF53850">
    <property type="entry name" value="Periplasmic binding protein-like II"/>
    <property type="match status" value="1"/>
</dbReference>
<dbReference type="PROSITE" id="PS50931">
    <property type="entry name" value="HTH_LYSR"/>
    <property type="match status" value="1"/>
</dbReference>
<dbReference type="Gene3D" id="1.10.10.10">
    <property type="entry name" value="Winged helix-like DNA-binding domain superfamily/Winged helix DNA-binding domain"/>
    <property type="match status" value="1"/>
</dbReference>
<comment type="caution">
    <text evidence="6">The sequence shown here is derived from an EMBL/GenBank/DDBJ whole genome shotgun (WGS) entry which is preliminary data.</text>
</comment>
<dbReference type="GO" id="GO:0003677">
    <property type="term" value="F:DNA binding"/>
    <property type="evidence" value="ECO:0007669"/>
    <property type="project" value="UniProtKB-KW"/>
</dbReference>
<dbReference type="InterPro" id="IPR036388">
    <property type="entry name" value="WH-like_DNA-bd_sf"/>
</dbReference>
<evidence type="ECO:0000259" key="5">
    <source>
        <dbReference type="PROSITE" id="PS50931"/>
    </source>
</evidence>
<evidence type="ECO:0000256" key="1">
    <source>
        <dbReference type="ARBA" id="ARBA00009437"/>
    </source>
</evidence>
<dbReference type="InterPro" id="IPR036390">
    <property type="entry name" value="WH_DNA-bd_sf"/>
</dbReference>
<dbReference type="PANTHER" id="PTHR30419">
    <property type="entry name" value="HTH-TYPE TRANSCRIPTIONAL REGULATOR YBHD"/>
    <property type="match status" value="1"/>
</dbReference>
<feature type="domain" description="HTH lysR-type" evidence="5">
    <location>
        <begin position="1"/>
        <end position="58"/>
    </location>
</feature>
<evidence type="ECO:0000313" key="6">
    <source>
        <dbReference type="EMBL" id="MBN7774103.1"/>
    </source>
</evidence>
<dbReference type="Proteomes" id="UP000664545">
    <property type="component" value="Unassembled WGS sequence"/>
</dbReference>
<evidence type="ECO:0000256" key="2">
    <source>
        <dbReference type="ARBA" id="ARBA00023015"/>
    </source>
</evidence>
<organism evidence="6 7">
    <name type="scientific">Clostridium aminobutyricum</name>
    <dbReference type="NCBI Taxonomy" id="33953"/>
    <lineage>
        <taxon>Bacteria</taxon>
        <taxon>Bacillati</taxon>
        <taxon>Bacillota</taxon>
        <taxon>Clostridia</taxon>
        <taxon>Eubacteriales</taxon>
        <taxon>Clostridiaceae</taxon>
        <taxon>Clostridium</taxon>
    </lineage>
</organism>
<reference evidence="6" key="1">
    <citation type="submission" date="2021-02" db="EMBL/GenBank/DDBJ databases">
        <title>Abyssanaerobacter marinus gen.nov., sp., nov, anaerobic bacterium isolated from the Onnuri vent field of Indian Ocean and suggestion of Mogibacteriaceae fam. nov., and proposal of reclassification of ambiguous this family's genus member.</title>
        <authorList>
            <person name="Kim Y.J."/>
            <person name="Yang J.-A."/>
        </authorList>
    </citation>
    <scope>NUCLEOTIDE SEQUENCE</scope>
    <source>
        <strain evidence="6">DSM 2634</strain>
    </source>
</reference>
<evidence type="ECO:0000256" key="3">
    <source>
        <dbReference type="ARBA" id="ARBA00023125"/>
    </source>
</evidence>
<dbReference type="InterPro" id="IPR050950">
    <property type="entry name" value="HTH-type_LysR_regulators"/>
</dbReference>
<gene>
    <name evidence="6" type="ORF">JYB65_12075</name>
</gene>
<dbReference type="AlphaFoldDB" id="A0A939IJZ5"/>
<sequence length="298" mass="34378">MDIKKYEVLLDTIGKGSFIKVCDEVGYTQAGISHMMNSLEREIGFRLLRRSNKGVLLTQEGQQVLPTIKELVRISDKLNQEFDLIRGLETGKVRIGSFPTMAGVWLPHVIRSFHERYPAIQIELVEEDSMWRLEEWLSDGFIELCFISRQPHHTFEWIDLKRDLYLVVLPEHHPLTEYDQVPAEMLMKEPFIMCRSLDGPDMDISRYFEQMGIQEKATFASNSDYTILFMVEQNLGISLLPELILNKVLGSYFKGLVIKPLYPPAYRQLGMAVRSLQGVSPAMERFIKCTKEILLSGE</sequence>
<evidence type="ECO:0000256" key="4">
    <source>
        <dbReference type="ARBA" id="ARBA00023163"/>
    </source>
</evidence>
<evidence type="ECO:0000313" key="7">
    <source>
        <dbReference type="Proteomes" id="UP000664545"/>
    </source>
</evidence>
<comment type="similarity">
    <text evidence="1">Belongs to the LysR transcriptional regulatory family.</text>
</comment>
<dbReference type="CDD" id="cd05466">
    <property type="entry name" value="PBP2_LTTR_substrate"/>
    <property type="match status" value="1"/>
</dbReference>
<dbReference type="SUPFAM" id="SSF46785">
    <property type="entry name" value="Winged helix' DNA-binding domain"/>
    <property type="match status" value="1"/>
</dbReference>
<dbReference type="Pfam" id="PF00126">
    <property type="entry name" value="HTH_1"/>
    <property type="match status" value="1"/>
</dbReference>
<keyword evidence="2" id="KW-0805">Transcription regulation</keyword>
<dbReference type="GO" id="GO:0005829">
    <property type="term" value="C:cytosol"/>
    <property type="evidence" value="ECO:0007669"/>
    <property type="project" value="TreeGrafter"/>
</dbReference>
<dbReference type="InterPro" id="IPR000847">
    <property type="entry name" value="LysR_HTH_N"/>
</dbReference>
<name>A0A939IJZ5_CLOAM</name>
<dbReference type="RefSeq" id="WP_206582945.1">
    <property type="nucleotide sequence ID" value="NZ_JAFJZZ010000006.1"/>
</dbReference>
<dbReference type="PANTHER" id="PTHR30419:SF24">
    <property type="entry name" value="HTH-TYPE TRANSCRIPTIONAL REGULATOR CZCR"/>
    <property type="match status" value="1"/>
</dbReference>
<dbReference type="Pfam" id="PF03466">
    <property type="entry name" value="LysR_substrate"/>
    <property type="match status" value="1"/>
</dbReference>
<dbReference type="EMBL" id="JAFJZZ010000006">
    <property type="protein sequence ID" value="MBN7774103.1"/>
    <property type="molecule type" value="Genomic_DNA"/>
</dbReference>
<dbReference type="Gene3D" id="3.40.190.290">
    <property type="match status" value="1"/>
</dbReference>
<proteinExistence type="inferred from homology"/>
<accession>A0A939IJZ5</accession>
<keyword evidence="3" id="KW-0238">DNA-binding</keyword>
<dbReference type="GO" id="GO:0003700">
    <property type="term" value="F:DNA-binding transcription factor activity"/>
    <property type="evidence" value="ECO:0007669"/>
    <property type="project" value="InterPro"/>
</dbReference>